<dbReference type="InterPro" id="IPR015946">
    <property type="entry name" value="KH_dom-like_a/b"/>
</dbReference>
<dbReference type="Proteomes" id="UP000256519">
    <property type="component" value="Unassembled WGS sequence"/>
</dbReference>
<dbReference type="PANTHER" id="PTHR42830:SF2">
    <property type="entry name" value="OSMC_OHR FAMILY PROTEIN"/>
    <property type="match status" value="1"/>
</dbReference>
<dbReference type="SUPFAM" id="SSF82784">
    <property type="entry name" value="OsmC-like"/>
    <property type="match status" value="1"/>
</dbReference>
<accession>A0A3D8WTG1</accession>
<dbReference type="EMBL" id="PQWM01000075">
    <property type="protein sequence ID" value="RDZ05688.1"/>
    <property type="molecule type" value="Genomic_DNA"/>
</dbReference>
<protein>
    <submittedName>
        <fullName evidence="1">Uncharacterized protein</fullName>
    </submittedName>
</protein>
<comment type="caution">
    <text evidence="1">The sequence shown here is derived from an EMBL/GenBank/DDBJ whole genome shotgun (WGS) entry which is preliminary data.</text>
</comment>
<dbReference type="Gene3D" id="3.30.300.20">
    <property type="match status" value="1"/>
</dbReference>
<evidence type="ECO:0000313" key="2">
    <source>
        <dbReference type="Proteomes" id="UP000256519"/>
    </source>
</evidence>
<name>A0A3D8WTG1_PRIMG</name>
<dbReference type="Pfam" id="PF02566">
    <property type="entry name" value="OsmC"/>
    <property type="match status" value="1"/>
</dbReference>
<proteinExistence type="predicted"/>
<sequence>MTSSYFIVNGSWQGNREGNGIIRLPGGSNLEVSVPKELDGPGIGTNPEELLISSANNCYMITLAAMLSNRKIEVEKLEVSSEGVVEKVDEKLQFKQIIHKPVISIKTGSSVTVEKLEEVAARAEKACFISNTLRNSIEISVELKVIVL</sequence>
<dbReference type="InterPro" id="IPR003718">
    <property type="entry name" value="OsmC/Ohr_fam"/>
</dbReference>
<organism evidence="1 2">
    <name type="scientific">Priestia megaterium</name>
    <name type="common">Bacillus megaterium</name>
    <dbReference type="NCBI Taxonomy" id="1404"/>
    <lineage>
        <taxon>Bacteria</taxon>
        <taxon>Bacillati</taxon>
        <taxon>Bacillota</taxon>
        <taxon>Bacilli</taxon>
        <taxon>Bacillales</taxon>
        <taxon>Bacillaceae</taxon>
        <taxon>Priestia</taxon>
    </lineage>
</organism>
<dbReference type="PANTHER" id="PTHR42830">
    <property type="entry name" value="OSMOTICALLY INDUCIBLE FAMILY PROTEIN"/>
    <property type="match status" value="1"/>
</dbReference>
<dbReference type="RefSeq" id="WP_116079069.1">
    <property type="nucleotide sequence ID" value="NZ_CP187632.1"/>
</dbReference>
<dbReference type="InterPro" id="IPR052707">
    <property type="entry name" value="OsmC_Ohr_Peroxiredoxin"/>
</dbReference>
<gene>
    <name evidence="1" type="ORF">C3744_29395</name>
</gene>
<evidence type="ECO:0000313" key="1">
    <source>
        <dbReference type="EMBL" id="RDZ05688.1"/>
    </source>
</evidence>
<dbReference type="InterPro" id="IPR036102">
    <property type="entry name" value="OsmC/Ohrsf"/>
</dbReference>
<reference evidence="1 2" key="1">
    <citation type="journal article" date="2018" name="Appl. Environ. Microbiol.">
        <title>Antimicrobial susceptibility testing and tentative epidemiological cut-off values of five Bacillus species relevant for use as animal feed additives or for plant protection.</title>
        <authorList>
            <person name="Agerso Y."/>
            <person name="Stuer-Lauridsen B."/>
            <person name="Bjerre K."/>
            <person name="Jensen M.G."/>
            <person name="Johansen E."/>
            <person name="Bennedsen M."/>
            <person name="Brockmann E."/>
            <person name="Nielsen B."/>
        </authorList>
    </citation>
    <scope>NUCLEOTIDE SEQUENCE [LARGE SCALE GENOMIC DNA]</scope>
    <source>
        <strain evidence="1 2">CHCC20162</strain>
    </source>
</reference>
<dbReference type="AlphaFoldDB" id="A0A3D8WTG1"/>